<dbReference type="RefSeq" id="XP_007805492.1">
    <property type="nucleotide sequence ID" value="XM_007807301.1"/>
</dbReference>
<dbReference type="GeneID" id="19239481"/>
<dbReference type="Pfam" id="PF08621">
    <property type="entry name" value="RPAP1_N"/>
    <property type="match status" value="1"/>
</dbReference>
<dbReference type="GO" id="GO:0006366">
    <property type="term" value="P:transcription by RNA polymerase II"/>
    <property type="evidence" value="ECO:0007669"/>
    <property type="project" value="InterPro"/>
</dbReference>
<evidence type="ECO:0000313" key="6">
    <source>
        <dbReference type="Proteomes" id="UP000019373"/>
    </source>
</evidence>
<dbReference type="InterPro" id="IPR013930">
    <property type="entry name" value="RPAP1_N"/>
</dbReference>
<dbReference type="PANTHER" id="PTHR21483">
    <property type="entry name" value="RNA POLYMERASE II-ASSOCIATED PROTEIN 1"/>
    <property type="match status" value="1"/>
</dbReference>
<dbReference type="PANTHER" id="PTHR21483:SF18">
    <property type="entry name" value="RNA POLYMERASE II-ASSOCIATED PROTEIN 1"/>
    <property type="match status" value="1"/>
</dbReference>
<dbReference type="HOGENOM" id="CLU_031074_1_0_1"/>
<keyword evidence="6" id="KW-1185">Reference proteome</keyword>
<evidence type="ECO:0000256" key="2">
    <source>
        <dbReference type="SAM" id="MobiDB-lite"/>
    </source>
</evidence>
<dbReference type="EMBL" id="KE721492">
    <property type="protein sequence ID" value="ERF68874.1"/>
    <property type="molecule type" value="Genomic_DNA"/>
</dbReference>
<sequence length="420" mass="46553">MSLRGQRFELDLGAEEFTPKPLSAHAAEVASDFSDFSLVGEIKERTPAAAPTAPKPRDSNTGFPAHKKRSTISAFKQQRGSQNVQSNRPGRLQNPPSDRAIAHHISKKYGYSIDAKERQEINEENKQRIAEMSPEDIEEARAELMSSLNPALIDRLLKRANIDEKCEEQNHCTLHTMDSESPPTSKSLEPETPNQPQPPDPPSQSDHHLVPPIHFPQPPIDPATFTPLDPSSPSFLEDLKTHYFPSTPHDPSSMAWLTDPSAEENQESPYNPDRDNYQISQLRFSFTGALIPPTESLNIPVDQGLHHHGLAPASAGYTVPELAILARSTMPSQRCVAYQILGRMMYRLGRGQFGVKGGELYEGLWGVVEKERVVEMMMAEANRSAGHASAKAYAVETLWLWRKGCGGERGLLKEAGTRAK</sequence>
<dbReference type="Proteomes" id="UP000019373">
    <property type="component" value="Unassembled WGS sequence"/>
</dbReference>
<feature type="compositionally biased region" description="Polar residues" evidence="2">
    <location>
        <begin position="71"/>
        <end position="88"/>
    </location>
</feature>
<evidence type="ECO:0000259" key="4">
    <source>
        <dbReference type="Pfam" id="PF08621"/>
    </source>
</evidence>
<dbReference type="AlphaFoldDB" id="U1HIY3"/>
<evidence type="ECO:0000256" key="1">
    <source>
        <dbReference type="ARBA" id="ARBA00009953"/>
    </source>
</evidence>
<feature type="region of interest" description="Disordered" evidence="2">
    <location>
        <begin position="170"/>
        <end position="275"/>
    </location>
</feature>
<feature type="domain" description="RPAP1 C-terminal" evidence="3">
    <location>
        <begin position="281"/>
        <end position="348"/>
    </location>
</feature>
<name>U1HIY3_ENDPU</name>
<evidence type="ECO:0008006" key="7">
    <source>
        <dbReference type="Google" id="ProtNLM"/>
    </source>
</evidence>
<dbReference type="OrthoDB" id="348201at2759"/>
<dbReference type="OMA" id="DQESPYY"/>
<evidence type="ECO:0000259" key="3">
    <source>
        <dbReference type="Pfam" id="PF08620"/>
    </source>
</evidence>
<gene>
    <name evidence="5" type="ORF">EPUS_04526</name>
</gene>
<dbReference type="InterPro" id="IPR039913">
    <property type="entry name" value="RPAP1/Rba50"/>
</dbReference>
<dbReference type="Pfam" id="PF08620">
    <property type="entry name" value="RPAP1_C"/>
    <property type="match status" value="1"/>
</dbReference>
<organism evidence="5 6">
    <name type="scientific">Endocarpon pusillum (strain Z07020 / HMAS-L-300199)</name>
    <name type="common">Lichen-forming fungus</name>
    <dbReference type="NCBI Taxonomy" id="1263415"/>
    <lineage>
        <taxon>Eukaryota</taxon>
        <taxon>Fungi</taxon>
        <taxon>Dikarya</taxon>
        <taxon>Ascomycota</taxon>
        <taxon>Pezizomycotina</taxon>
        <taxon>Eurotiomycetes</taxon>
        <taxon>Chaetothyriomycetidae</taxon>
        <taxon>Verrucariales</taxon>
        <taxon>Verrucariaceae</taxon>
        <taxon>Endocarpon</taxon>
    </lineage>
</organism>
<dbReference type="InterPro" id="IPR013929">
    <property type="entry name" value="RPAP1_C"/>
</dbReference>
<feature type="domain" description="RPAP1 N-terminal" evidence="4">
    <location>
        <begin position="119"/>
        <end position="164"/>
    </location>
</feature>
<feature type="compositionally biased region" description="Pro residues" evidence="2">
    <location>
        <begin position="193"/>
        <end position="202"/>
    </location>
</feature>
<protein>
    <recommendedName>
        <fullName evidence="7">Transcription factor Rba50</fullName>
    </recommendedName>
</protein>
<reference evidence="6" key="1">
    <citation type="journal article" date="2014" name="BMC Genomics">
        <title>Genome characteristics reveal the impact of lichenization on lichen-forming fungus Endocarpon pusillum Hedwig (Verrucariales, Ascomycota).</title>
        <authorList>
            <person name="Wang Y.-Y."/>
            <person name="Liu B."/>
            <person name="Zhang X.-Y."/>
            <person name="Zhou Q.-M."/>
            <person name="Zhang T."/>
            <person name="Li H."/>
            <person name="Yu Y.-F."/>
            <person name="Zhang X.-L."/>
            <person name="Hao X.-Y."/>
            <person name="Wang M."/>
            <person name="Wang L."/>
            <person name="Wei J.-C."/>
        </authorList>
    </citation>
    <scope>NUCLEOTIDE SEQUENCE [LARGE SCALE GENOMIC DNA]</scope>
    <source>
        <strain evidence="6">Z07020 / HMAS-L-300199</strain>
    </source>
</reference>
<comment type="similarity">
    <text evidence="1">Belongs to the RPAP1 family.</text>
</comment>
<evidence type="ECO:0000313" key="5">
    <source>
        <dbReference type="EMBL" id="ERF68874.1"/>
    </source>
</evidence>
<feature type="region of interest" description="Disordered" evidence="2">
    <location>
        <begin position="42"/>
        <end position="98"/>
    </location>
</feature>
<accession>U1HIY3</accession>
<dbReference type="eggNOG" id="KOG1894">
    <property type="taxonomic scope" value="Eukaryota"/>
</dbReference>
<proteinExistence type="inferred from homology"/>